<dbReference type="SMART" id="SM00530">
    <property type="entry name" value="HTH_XRE"/>
    <property type="match status" value="1"/>
</dbReference>
<evidence type="ECO:0000313" key="2">
    <source>
        <dbReference type="EMBL" id="OGE33911.1"/>
    </source>
</evidence>
<proteinExistence type="predicted"/>
<dbReference type="SUPFAM" id="SSF47413">
    <property type="entry name" value="lambda repressor-like DNA-binding domains"/>
    <property type="match status" value="1"/>
</dbReference>
<dbReference type="Gene3D" id="1.10.260.40">
    <property type="entry name" value="lambda repressor-like DNA-binding domains"/>
    <property type="match status" value="1"/>
</dbReference>
<dbReference type="AlphaFoldDB" id="A0A1F5JZL6"/>
<accession>A0A1F5JZL6</accession>
<feature type="domain" description="HTH cro/C1-type" evidence="1">
    <location>
        <begin position="39"/>
        <end position="93"/>
    </location>
</feature>
<evidence type="ECO:0000313" key="3">
    <source>
        <dbReference type="Proteomes" id="UP000177258"/>
    </source>
</evidence>
<evidence type="ECO:0000259" key="1">
    <source>
        <dbReference type="PROSITE" id="PS50943"/>
    </source>
</evidence>
<name>A0A1F5JZL6_9BACT</name>
<sequence>MNKFQPIPFEDVLKEALKNPEWKKGYDALELEFSIIEQVIRKRLEKGLTQKQLAEKIGTKQSAIARLEGGTTNPSVAFLEKVAKALGSKLQISI</sequence>
<dbReference type="GO" id="GO:0003677">
    <property type="term" value="F:DNA binding"/>
    <property type="evidence" value="ECO:0007669"/>
    <property type="project" value="InterPro"/>
</dbReference>
<dbReference type="PROSITE" id="PS50943">
    <property type="entry name" value="HTH_CROC1"/>
    <property type="match status" value="1"/>
</dbReference>
<protein>
    <submittedName>
        <fullName evidence="2">Transcriptional regulator</fullName>
    </submittedName>
</protein>
<dbReference type="Proteomes" id="UP000177258">
    <property type="component" value="Unassembled WGS sequence"/>
</dbReference>
<dbReference type="InterPro" id="IPR001387">
    <property type="entry name" value="Cro/C1-type_HTH"/>
</dbReference>
<organism evidence="2 3">
    <name type="scientific">Candidatus Daviesbacteria bacterium RIFCSPHIGHO2_02_FULL_41_10</name>
    <dbReference type="NCBI Taxonomy" id="1797774"/>
    <lineage>
        <taxon>Bacteria</taxon>
        <taxon>Candidatus Daviesiibacteriota</taxon>
    </lineage>
</organism>
<dbReference type="InterPro" id="IPR010982">
    <property type="entry name" value="Lambda_DNA-bd_dom_sf"/>
</dbReference>
<reference evidence="2 3" key="1">
    <citation type="journal article" date="2016" name="Nat. Commun.">
        <title>Thousands of microbial genomes shed light on interconnected biogeochemical processes in an aquifer system.</title>
        <authorList>
            <person name="Anantharaman K."/>
            <person name="Brown C.T."/>
            <person name="Hug L.A."/>
            <person name="Sharon I."/>
            <person name="Castelle C.J."/>
            <person name="Probst A.J."/>
            <person name="Thomas B.C."/>
            <person name="Singh A."/>
            <person name="Wilkins M.J."/>
            <person name="Karaoz U."/>
            <person name="Brodie E.L."/>
            <person name="Williams K.H."/>
            <person name="Hubbard S.S."/>
            <person name="Banfield J.F."/>
        </authorList>
    </citation>
    <scope>NUCLEOTIDE SEQUENCE [LARGE SCALE GENOMIC DNA]</scope>
</reference>
<dbReference type="Pfam" id="PF01381">
    <property type="entry name" value="HTH_3"/>
    <property type="match status" value="1"/>
</dbReference>
<dbReference type="EMBL" id="MFDB01000003">
    <property type="protein sequence ID" value="OGE33911.1"/>
    <property type="molecule type" value="Genomic_DNA"/>
</dbReference>
<comment type="caution">
    <text evidence="2">The sequence shown here is derived from an EMBL/GenBank/DDBJ whole genome shotgun (WGS) entry which is preliminary data.</text>
</comment>
<dbReference type="CDD" id="cd00093">
    <property type="entry name" value="HTH_XRE"/>
    <property type="match status" value="1"/>
</dbReference>
<gene>
    <name evidence="2" type="ORF">A3D83_04730</name>
</gene>